<dbReference type="InterPro" id="IPR050807">
    <property type="entry name" value="TransReg_Diox_bact_type"/>
</dbReference>
<feature type="domain" description="HTH cro/C1-type" evidence="3">
    <location>
        <begin position="85"/>
        <end position="139"/>
    </location>
</feature>
<sequence>MTTVNRRSRRGSAAIGRSILESRSFGTRNCRLRVLVARYEAHRKSHRGETRRWAMVKKKKEEQQPVDKEQEENRDEFLVAIGERIRALRTSHGWTQRTLGDRCGMAATAIYLIEKGTQNSSLTTLKKVTSALGVTVATVLPEAERGVEMSFRLSENLTNRSEELLETLRSRRKSVDASFEEIEKKVLVYLELMKDLEAPK</sequence>
<dbReference type="PANTHER" id="PTHR46797:SF1">
    <property type="entry name" value="METHYLPHOSPHONATE SYNTHASE"/>
    <property type="match status" value="1"/>
</dbReference>
<reference evidence="4 5" key="1">
    <citation type="submission" date="2019-07" db="EMBL/GenBank/DDBJ databases">
        <title>Ln-dependent methylotrophs.</title>
        <authorList>
            <person name="Tani A."/>
        </authorList>
    </citation>
    <scope>NUCLEOTIDE SEQUENCE [LARGE SCALE GENOMIC DNA]</scope>
    <source>
        <strain evidence="4 5">SM89A</strain>
    </source>
</reference>
<evidence type="ECO:0000313" key="4">
    <source>
        <dbReference type="EMBL" id="TRL24679.1"/>
    </source>
</evidence>
<comment type="caution">
    <text evidence="4">The sequence shown here is derived from an EMBL/GenBank/DDBJ whole genome shotgun (WGS) entry which is preliminary data.</text>
</comment>
<accession>A0A549SD46</accession>
<dbReference type="CDD" id="cd00093">
    <property type="entry name" value="HTH_XRE"/>
    <property type="match status" value="1"/>
</dbReference>
<name>A0A549SD46_METSR</name>
<dbReference type="InterPro" id="IPR010982">
    <property type="entry name" value="Lambda_DNA-bd_dom_sf"/>
</dbReference>
<dbReference type="PROSITE" id="PS50943">
    <property type="entry name" value="HTH_CROC1"/>
    <property type="match status" value="1"/>
</dbReference>
<organism evidence="4 5">
    <name type="scientific">Methylosinus sporium</name>
    <dbReference type="NCBI Taxonomy" id="428"/>
    <lineage>
        <taxon>Bacteria</taxon>
        <taxon>Pseudomonadati</taxon>
        <taxon>Pseudomonadota</taxon>
        <taxon>Alphaproteobacteria</taxon>
        <taxon>Hyphomicrobiales</taxon>
        <taxon>Methylocystaceae</taxon>
        <taxon>Methylosinus</taxon>
    </lineage>
</organism>
<proteinExistence type="predicted"/>
<dbReference type="Proteomes" id="UP000316781">
    <property type="component" value="Unassembled WGS sequence"/>
</dbReference>
<feature type="region of interest" description="Disordered" evidence="2">
    <location>
        <begin position="47"/>
        <end position="72"/>
    </location>
</feature>
<evidence type="ECO:0000313" key="5">
    <source>
        <dbReference type="Proteomes" id="UP000316781"/>
    </source>
</evidence>
<dbReference type="InterPro" id="IPR001387">
    <property type="entry name" value="Cro/C1-type_HTH"/>
</dbReference>
<dbReference type="PANTHER" id="PTHR46797">
    <property type="entry name" value="HTH-TYPE TRANSCRIPTIONAL REGULATOR"/>
    <property type="match status" value="1"/>
</dbReference>
<dbReference type="AlphaFoldDB" id="A0A549SD46"/>
<dbReference type="Gene3D" id="1.10.260.40">
    <property type="entry name" value="lambda repressor-like DNA-binding domains"/>
    <property type="match status" value="1"/>
</dbReference>
<keyword evidence="1" id="KW-0238">DNA-binding</keyword>
<evidence type="ECO:0000256" key="1">
    <source>
        <dbReference type="ARBA" id="ARBA00023125"/>
    </source>
</evidence>
<dbReference type="EMBL" id="VJMF01000107">
    <property type="protein sequence ID" value="TRL24679.1"/>
    <property type="molecule type" value="Genomic_DNA"/>
</dbReference>
<dbReference type="Pfam" id="PF01381">
    <property type="entry name" value="HTH_3"/>
    <property type="match status" value="1"/>
</dbReference>
<protein>
    <submittedName>
        <fullName evidence="4">Helix-turn-helix transcriptional regulator</fullName>
    </submittedName>
</protein>
<dbReference type="GO" id="GO:0005829">
    <property type="term" value="C:cytosol"/>
    <property type="evidence" value="ECO:0007669"/>
    <property type="project" value="TreeGrafter"/>
</dbReference>
<feature type="compositionally biased region" description="Basic and acidic residues" evidence="2">
    <location>
        <begin position="59"/>
        <end position="68"/>
    </location>
</feature>
<dbReference type="GO" id="GO:0003700">
    <property type="term" value="F:DNA-binding transcription factor activity"/>
    <property type="evidence" value="ECO:0007669"/>
    <property type="project" value="TreeGrafter"/>
</dbReference>
<dbReference type="GO" id="GO:0003677">
    <property type="term" value="F:DNA binding"/>
    <property type="evidence" value="ECO:0007669"/>
    <property type="project" value="UniProtKB-KW"/>
</dbReference>
<dbReference type="SMART" id="SM00530">
    <property type="entry name" value="HTH_XRE"/>
    <property type="match status" value="1"/>
</dbReference>
<evidence type="ECO:0000259" key="3">
    <source>
        <dbReference type="PROSITE" id="PS50943"/>
    </source>
</evidence>
<evidence type="ECO:0000256" key="2">
    <source>
        <dbReference type="SAM" id="MobiDB-lite"/>
    </source>
</evidence>
<gene>
    <name evidence="4" type="ORF">FM996_20465</name>
</gene>
<dbReference type="SUPFAM" id="SSF47413">
    <property type="entry name" value="lambda repressor-like DNA-binding domains"/>
    <property type="match status" value="1"/>
</dbReference>